<dbReference type="CDD" id="cd00336">
    <property type="entry name" value="Ribosomal_L22"/>
    <property type="match status" value="1"/>
</dbReference>
<dbReference type="EMBL" id="KE651167">
    <property type="protein sequence ID" value="EEB08060.1"/>
    <property type="molecule type" value="Genomic_DNA"/>
</dbReference>
<dbReference type="HOGENOM" id="CLU_1161719_0_0_1"/>
<evidence type="ECO:0000256" key="1">
    <source>
        <dbReference type="ARBA" id="ARBA00009451"/>
    </source>
</evidence>
<dbReference type="OMA" id="GQFGIMH"/>
<dbReference type="JaponicusDB" id="SJAG_03192">
    <property type="gene designation" value="mrpl22"/>
</dbReference>
<dbReference type="RefSeq" id="XP_002174353.1">
    <property type="nucleotide sequence ID" value="XM_002174317.2"/>
</dbReference>
<dbReference type="PANTHER" id="PTHR13501">
    <property type="entry name" value="CHLOROPLAST 50S RIBOSOMAL PROTEIN L22-RELATED"/>
    <property type="match status" value="1"/>
</dbReference>
<dbReference type="STRING" id="402676.B6K3K3"/>
<gene>
    <name evidence="7" type="primary">mrpl22</name>
    <name evidence="6" type="ORF">SJAG_03192</name>
</gene>
<evidence type="ECO:0000256" key="3">
    <source>
        <dbReference type="ARBA" id="ARBA00023274"/>
    </source>
</evidence>
<evidence type="ECO:0000256" key="4">
    <source>
        <dbReference type="RuleBase" id="RU004005"/>
    </source>
</evidence>
<dbReference type="VEuPathDB" id="FungiDB:SJAG_03192"/>
<organism evidence="6 8">
    <name type="scientific">Schizosaccharomyces japonicus (strain yFS275 / FY16936)</name>
    <name type="common">Fission yeast</name>
    <dbReference type="NCBI Taxonomy" id="402676"/>
    <lineage>
        <taxon>Eukaryota</taxon>
        <taxon>Fungi</taxon>
        <taxon>Dikarya</taxon>
        <taxon>Ascomycota</taxon>
        <taxon>Taphrinomycotina</taxon>
        <taxon>Schizosaccharomycetes</taxon>
        <taxon>Schizosaccharomycetales</taxon>
        <taxon>Schizosaccharomycetaceae</taxon>
        <taxon>Schizosaccharomyces</taxon>
    </lineage>
</organism>
<keyword evidence="2 4" id="KW-0689">Ribosomal protein</keyword>
<dbReference type="GO" id="GO:0003735">
    <property type="term" value="F:structural constituent of ribosome"/>
    <property type="evidence" value="ECO:0000318"/>
    <property type="project" value="GO_Central"/>
</dbReference>
<dbReference type="GO" id="GO:0005762">
    <property type="term" value="C:mitochondrial large ribosomal subunit"/>
    <property type="evidence" value="ECO:0000318"/>
    <property type="project" value="GO_Central"/>
</dbReference>
<dbReference type="PANTHER" id="PTHR13501:SF8">
    <property type="entry name" value="LARGE RIBOSOMAL SUBUNIT PROTEIN UL22M"/>
    <property type="match status" value="1"/>
</dbReference>
<protein>
    <submittedName>
        <fullName evidence="6">Ribosomal protein subunit L22</fullName>
    </submittedName>
</protein>
<dbReference type="Proteomes" id="UP000001744">
    <property type="component" value="Unassembled WGS sequence"/>
</dbReference>
<reference evidence="6 8" key="1">
    <citation type="journal article" date="2011" name="Science">
        <title>Comparative functional genomics of the fission yeasts.</title>
        <authorList>
            <person name="Rhind N."/>
            <person name="Chen Z."/>
            <person name="Yassour M."/>
            <person name="Thompson D.A."/>
            <person name="Haas B.J."/>
            <person name="Habib N."/>
            <person name="Wapinski I."/>
            <person name="Roy S."/>
            <person name="Lin M.F."/>
            <person name="Heiman D.I."/>
            <person name="Young S.K."/>
            <person name="Furuya K."/>
            <person name="Guo Y."/>
            <person name="Pidoux A."/>
            <person name="Chen H.M."/>
            <person name="Robbertse B."/>
            <person name="Goldberg J.M."/>
            <person name="Aoki K."/>
            <person name="Bayne E.H."/>
            <person name="Berlin A.M."/>
            <person name="Desjardins C.A."/>
            <person name="Dobbs E."/>
            <person name="Dukaj L."/>
            <person name="Fan L."/>
            <person name="FitzGerald M.G."/>
            <person name="French C."/>
            <person name="Gujja S."/>
            <person name="Hansen K."/>
            <person name="Keifenheim D."/>
            <person name="Levin J.Z."/>
            <person name="Mosher R.A."/>
            <person name="Mueller C.A."/>
            <person name="Pfiffner J."/>
            <person name="Priest M."/>
            <person name="Russ C."/>
            <person name="Smialowska A."/>
            <person name="Swoboda P."/>
            <person name="Sykes S.M."/>
            <person name="Vaughn M."/>
            <person name="Vengrova S."/>
            <person name="Yoder R."/>
            <person name="Zeng Q."/>
            <person name="Allshire R."/>
            <person name="Baulcombe D."/>
            <person name="Birren B.W."/>
            <person name="Brown W."/>
            <person name="Ekwall K."/>
            <person name="Kellis M."/>
            <person name="Leatherwood J."/>
            <person name="Levin H."/>
            <person name="Margalit H."/>
            <person name="Martienssen R."/>
            <person name="Nieduszynski C.A."/>
            <person name="Spatafora J.W."/>
            <person name="Friedman N."/>
            <person name="Dalgaard J.Z."/>
            <person name="Baumann P."/>
            <person name="Niki H."/>
            <person name="Regev A."/>
            <person name="Nusbaum C."/>
        </authorList>
    </citation>
    <scope>NUCLEOTIDE SEQUENCE [LARGE SCALE GENOMIC DNA]</scope>
    <source>
        <strain evidence="8">yFS275 / FY16936</strain>
    </source>
</reference>
<dbReference type="InterPro" id="IPR036394">
    <property type="entry name" value="Ribosomal_uL22_sf"/>
</dbReference>
<dbReference type="AlphaFoldDB" id="B6K3K3"/>
<evidence type="ECO:0000313" key="8">
    <source>
        <dbReference type="Proteomes" id="UP000001744"/>
    </source>
</evidence>
<evidence type="ECO:0000313" key="6">
    <source>
        <dbReference type="EMBL" id="EEB08060.1"/>
    </source>
</evidence>
<comment type="similarity">
    <text evidence="1 4">Belongs to the universal ribosomal protein uL22 family.</text>
</comment>
<dbReference type="InterPro" id="IPR001063">
    <property type="entry name" value="Ribosomal_uL22"/>
</dbReference>
<dbReference type="SUPFAM" id="SSF54843">
    <property type="entry name" value="Ribosomal protein L22"/>
    <property type="match status" value="1"/>
</dbReference>
<keyword evidence="8" id="KW-1185">Reference proteome</keyword>
<name>B6K3K3_SCHJY</name>
<proteinExistence type="inferred from homology"/>
<dbReference type="OrthoDB" id="411372at2759"/>
<keyword evidence="3 4" id="KW-0687">Ribonucleoprotein</keyword>
<dbReference type="InterPro" id="IPR047867">
    <property type="entry name" value="Ribosomal_uL22_bac/org-type"/>
</dbReference>
<dbReference type="GeneID" id="7049101"/>
<evidence type="ECO:0000256" key="2">
    <source>
        <dbReference type="ARBA" id="ARBA00022980"/>
    </source>
</evidence>
<dbReference type="GO" id="GO:0006412">
    <property type="term" value="P:translation"/>
    <property type="evidence" value="ECO:0000318"/>
    <property type="project" value="GO_Central"/>
</dbReference>
<dbReference type="eggNOG" id="KOG1711">
    <property type="taxonomic scope" value="Eukaryota"/>
</dbReference>
<dbReference type="Pfam" id="PF00237">
    <property type="entry name" value="Ribosomal_L22"/>
    <property type="match status" value="1"/>
</dbReference>
<sequence length="239" mass="27867">MSLLDFRRAVTILSPVGFFKSSLYNCYHTTVTCRNNNSVPEIVRGGPALLQHAASLRDQYSPPKALQENETEKERKKQPRKRIPIKKLLSMDPFHVHKSMMMHSSYKKVAPLCRQIARQPFYDALLQMQMSSKRVSKRIAHALVEAKENAIKESDLDPSTLYVSEAWVGRGPYSKKIWPLSRGRTAIRRSPRVHVTVVLKDKRALMRFVQYRLQRKDNKPVWQPLQDKPFYNKRNQFTC</sequence>
<evidence type="ECO:0000313" key="7">
    <source>
        <dbReference type="JaponicusDB" id="SJAG_03192"/>
    </source>
</evidence>
<dbReference type="Gene3D" id="3.90.470.10">
    <property type="entry name" value="Ribosomal protein L22/L17"/>
    <property type="match status" value="1"/>
</dbReference>
<evidence type="ECO:0000256" key="5">
    <source>
        <dbReference type="SAM" id="MobiDB-lite"/>
    </source>
</evidence>
<accession>B6K3K3</accession>
<feature type="region of interest" description="Disordered" evidence="5">
    <location>
        <begin position="60"/>
        <end position="82"/>
    </location>
</feature>